<dbReference type="SUPFAM" id="SSF48452">
    <property type="entry name" value="TPR-like"/>
    <property type="match status" value="2"/>
</dbReference>
<keyword evidence="5" id="KW-1185">Reference proteome</keyword>
<proteinExistence type="predicted"/>
<feature type="compositionally biased region" description="Acidic residues" evidence="3">
    <location>
        <begin position="225"/>
        <end position="235"/>
    </location>
</feature>
<name>A0ABP1FFX2_9CHLO</name>
<comment type="caution">
    <text evidence="4">The sequence shown here is derived from an EMBL/GenBank/DDBJ whole genome shotgun (WGS) entry which is preliminary data.</text>
</comment>
<sequence>MVVAVKAEKAKKSPHRKNKLEARKAPKQVLSALQHFDAAQAALQNDDFKTAIRHFQQASDAEPENVEYLDALGAVHAEVGQQEEAVKVLQRAVQVEPDRGFTKYMYLGQLLEGEEALHAMQRGVNVLQSAIDDEGVEEGDAELLQEQLCSALCCLAEAQMGSAGEVQEVADDCEALLLRAAQAAQSSPEPMQVLASLRVEQGRPEEALHCLRSSIATWCPSLVLDPEDGEMEGAEEDRQQPDEAKDSQVRDKPAPHLPSADKDTAAEDGQPEKLEQDIDEESDWEDEEDDDNLPSFEFRVETAKLLIELDEDNHAATQVLEMLIAEDDTVPEVWYLLGLALHGGGEFDDALNAAGEAERLVSQRRHEDPDAGETLLDIEDLKAAIQESVANIKAASGKDAEP</sequence>
<feature type="repeat" description="TPR" evidence="2">
    <location>
        <begin position="32"/>
        <end position="65"/>
    </location>
</feature>
<evidence type="ECO:0000256" key="2">
    <source>
        <dbReference type="PROSITE-ProRule" id="PRU00339"/>
    </source>
</evidence>
<evidence type="ECO:0000313" key="5">
    <source>
        <dbReference type="Proteomes" id="UP001497392"/>
    </source>
</evidence>
<dbReference type="PANTHER" id="PTHR12558:SF50">
    <property type="entry name" value="ASSEMBLY CHAPERONE OF RPL4-RELATED"/>
    <property type="match status" value="1"/>
</dbReference>
<gene>
    <name evidence="4" type="primary">g537</name>
    <name evidence="4" type="ORF">VP750_LOCUS469</name>
</gene>
<feature type="compositionally biased region" description="Acidic residues" evidence="3">
    <location>
        <begin position="277"/>
        <end position="292"/>
    </location>
</feature>
<dbReference type="CDD" id="cd24142">
    <property type="entry name" value="ACL4-like"/>
    <property type="match status" value="1"/>
</dbReference>
<evidence type="ECO:0000313" key="4">
    <source>
        <dbReference type="EMBL" id="CAL5218810.1"/>
    </source>
</evidence>
<reference evidence="4 5" key="1">
    <citation type="submission" date="2024-06" db="EMBL/GenBank/DDBJ databases">
        <authorList>
            <person name="Kraege A."/>
            <person name="Thomma B."/>
        </authorList>
    </citation>
    <scope>NUCLEOTIDE SEQUENCE [LARGE SCALE GENOMIC DNA]</scope>
</reference>
<dbReference type="SMART" id="SM00028">
    <property type="entry name" value="TPR"/>
    <property type="match status" value="3"/>
</dbReference>
<dbReference type="PROSITE" id="PS50005">
    <property type="entry name" value="TPR"/>
    <property type="match status" value="2"/>
</dbReference>
<dbReference type="PANTHER" id="PTHR12558">
    <property type="entry name" value="CELL DIVISION CYCLE 16,23,27"/>
    <property type="match status" value="1"/>
</dbReference>
<accession>A0ABP1FFX2</accession>
<organism evidence="4 5">
    <name type="scientific">Coccomyxa viridis</name>
    <dbReference type="NCBI Taxonomy" id="1274662"/>
    <lineage>
        <taxon>Eukaryota</taxon>
        <taxon>Viridiplantae</taxon>
        <taxon>Chlorophyta</taxon>
        <taxon>core chlorophytes</taxon>
        <taxon>Trebouxiophyceae</taxon>
        <taxon>Trebouxiophyceae incertae sedis</taxon>
        <taxon>Coccomyxaceae</taxon>
        <taxon>Coccomyxa</taxon>
    </lineage>
</organism>
<protein>
    <submittedName>
        <fullName evidence="4">G537 protein</fullName>
    </submittedName>
</protein>
<dbReference type="InterPro" id="IPR011990">
    <property type="entry name" value="TPR-like_helical_dom_sf"/>
</dbReference>
<dbReference type="Gene3D" id="1.25.40.10">
    <property type="entry name" value="Tetratricopeptide repeat domain"/>
    <property type="match status" value="2"/>
</dbReference>
<dbReference type="Proteomes" id="UP001497392">
    <property type="component" value="Unassembled WGS sequence"/>
</dbReference>
<keyword evidence="1 2" id="KW-0802">TPR repeat</keyword>
<evidence type="ECO:0000256" key="3">
    <source>
        <dbReference type="SAM" id="MobiDB-lite"/>
    </source>
</evidence>
<dbReference type="Pfam" id="PF13432">
    <property type="entry name" value="TPR_16"/>
    <property type="match status" value="1"/>
</dbReference>
<feature type="compositionally biased region" description="Basic and acidic residues" evidence="3">
    <location>
        <begin position="1"/>
        <end position="11"/>
    </location>
</feature>
<feature type="region of interest" description="Disordered" evidence="3">
    <location>
        <begin position="1"/>
        <end position="22"/>
    </location>
</feature>
<feature type="region of interest" description="Disordered" evidence="3">
    <location>
        <begin position="224"/>
        <end position="294"/>
    </location>
</feature>
<feature type="compositionally biased region" description="Basic and acidic residues" evidence="3">
    <location>
        <begin position="236"/>
        <end position="276"/>
    </location>
</feature>
<evidence type="ECO:0000256" key="1">
    <source>
        <dbReference type="ARBA" id="ARBA00022803"/>
    </source>
</evidence>
<dbReference type="EMBL" id="CAXHTA020000001">
    <property type="protein sequence ID" value="CAL5218810.1"/>
    <property type="molecule type" value="Genomic_DNA"/>
</dbReference>
<feature type="repeat" description="TPR" evidence="2">
    <location>
        <begin position="66"/>
        <end position="99"/>
    </location>
</feature>
<dbReference type="InterPro" id="IPR019734">
    <property type="entry name" value="TPR_rpt"/>
</dbReference>